<dbReference type="PROSITE" id="PS50263">
    <property type="entry name" value="CN_HYDROLASE"/>
    <property type="match status" value="1"/>
</dbReference>
<keyword evidence="2" id="KW-0378">Hydrolase</keyword>
<name>A0A0V0QC18_PSEPJ</name>
<dbReference type="AlphaFoldDB" id="A0A0V0QC18"/>
<dbReference type="InterPro" id="IPR039703">
    <property type="entry name" value="Nta1"/>
</dbReference>
<dbReference type="Gene3D" id="3.60.110.10">
    <property type="entry name" value="Carbon-nitrogen hydrolase"/>
    <property type="match status" value="1"/>
</dbReference>
<dbReference type="PANTHER" id="PTHR11750:SF26">
    <property type="entry name" value="PROTEIN N-TERMINAL AMIDASE"/>
    <property type="match status" value="1"/>
</dbReference>
<dbReference type="SUPFAM" id="SSF56317">
    <property type="entry name" value="Carbon-nitrogen hydrolase"/>
    <property type="match status" value="1"/>
</dbReference>
<dbReference type="Proteomes" id="UP000054937">
    <property type="component" value="Unassembled WGS sequence"/>
</dbReference>
<dbReference type="GO" id="GO:0070773">
    <property type="term" value="F:protein-N-terminal glutamine amidohydrolase activity"/>
    <property type="evidence" value="ECO:0007669"/>
    <property type="project" value="InterPro"/>
</dbReference>
<evidence type="ECO:0000313" key="2">
    <source>
        <dbReference type="EMBL" id="KRW99769.1"/>
    </source>
</evidence>
<dbReference type="OMA" id="MPMAWLL"/>
<dbReference type="Pfam" id="PF00795">
    <property type="entry name" value="CN_hydrolase"/>
    <property type="match status" value="1"/>
</dbReference>
<dbReference type="InterPro" id="IPR036526">
    <property type="entry name" value="C-N_Hydrolase_sf"/>
</dbReference>
<proteinExistence type="predicted"/>
<dbReference type="EMBL" id="LDAU01000204">
    <property type="protein sequence ID" value="KRW99769.1"/>
    <property type="molecule type" value="Genomic_DNA"/>
</dbReference>
<keyword evidence="3" id="KW-1185">Reference proteome</keyword>
<feature type="domain" description="CN hydrolase" evidence="1">
    <location>
        <begin position="17"/>
        <end position="317"/>
    </location>
</feature>
<dbReference type="GO" id="GO:0030163">
    <property type="term" value="P:protein catabolic process"/>
    <property type="evidence" value="ECO:0007669"/>
    <property type="project" value="TreeGrafter"/>
</dbReference>
<accession>A0A0V0QC18</accession>
<sequence length="318" mass="36889">MDQKQTEKKETITNRSVPLKINSLHIQIKVEHSNIDKNIERINVSLANYSKKNKLDFVIFPEMALTGYNFFDKEHVRPLAEKQGKGKIFQFAQSVALRLNSYVVIGYPEIYVNKKNKDDEQFYNSAYIVDRKGNLVQNIRKKHLYCTDKTWAQEGQEFQAVELVNHEGVYFKTGVGICMDINEKDFNNGGQFEWADFLKEQNVDVAILIQNWVDSDPDRDDSVAVDGLLNYFLWRLRPLINQKKNIIYDKQWLFLTSNVVGSEQNVLYEEGSDDYGKKEKNTTFCGLSASIKINPETELIYVLEKKKEGILFSQAKLE</sequence>
<evidence type="ECO:0000259" key="1">
    <source>
        <dbReference type="PROSITE" id="PS50263"/>
    </source>
</evidence>
<dbReference type="OrthoDB" id="201515at2759"/>
<dbReference type="GO" id="GO:0008418">
    <property type="term" value="F:protein-N-terminal asparagine amidohydrolase activity"/>
    <property type="evidence" value="ECO:0007669"/>
    <property type="project" value="InterPro"/>
</dbReference>
<gene>
    <name evidence="2" type="ORF">PPERSA_07846</name>
</gene>
<dbReference type="InParanoid" id="A0A0V0QC18"/>
<dbReference type="InterPro" id="IPR003010">
    <property type="entry name" value="C-N_Hydrolase"/>
</dbReference>
<protein>
    <submittedName>
        <fullName evidence="2">Carbon-nitrogen hydrolase</fullName>
    </submittedName>
</protein>
<comment type="caution">
    <text evidence="2">The sequence shown here is derived from an EMBL/GenBank/DDBJ whole genome shotgun (WGS) entry which is preliminary data.</text>
</comment>
<evidence type="ECO:0000313" key="3">
    <source>
        <dbReference type="Proteomes" id="UP000054937"/>
    </source>
</evidence>
<organism evidence="2 3">
    <name type="scientific">Pseudocohnilembus persalinus</name>
    <name type="common">Ciliate</name>
    <dbReference type="NCBI Taxonomy" id="266149"/>
    <lineage>
        <taxon>Eukaryota</taxon>
        <taxon>Sar</taxon>
        <taxon>Alveolata</taxon>
        <taxon>Ciliophora</taxon>
        <taxon>Intramacronucleata</taxon>
        <taxon>Oligohymenophorea</taxon>
        <taxon>Scuticociliatia</taxon>
        <taxon>Philasterida</taxon>
        <taxon>Pseudocohnilembidae</taxon>
        <taxon>Pseudocohnilembus</taxon>
    </lineage>
</organism>
<reference evidence="2 3" key="1">
    <citation type="journal article" date="2015" name="Sci. Rep.">
        <title>Genome of the facultative scuticociliatosis pathogen Pseudocohnilembus persalinus provides insight into its virulence through horizontal gene transfer.</title>
        <authorList>
            <person name="Xiong J."/>
            <person name="Wang G."/>
            <person name="Cheng J."/>
            <person name="Tian M."/>
            <person name="Pan X."/>
            <person name="Warren A."/>
            <person name="Jiang C."/>
            <person name="Yuan D."/>
            <person name="Miao W."/>
        </authorList>
    </citation>
    <scope>NUCLEOTIDE SEQUENCE [LARGE SCALE GENOMIC DNA]</scope>
    <source>
        <strain evidence="2">36N120E</strain>
    </source>
</reference>
<dbReference type="PANTHER" id="PTHR11750">
    <property type="entry name" value="PROTEIN N-TERMINAL AMIDASE"/>
    <property type="match status" value="1"/>
</dbReference>